<keyword evidence="6" id="KW-0862">Zinc</keyword>
<evidence type="ECO:0000256" key="7">
    <source>
        <dbReference type="ARBA" id="ARBA00023242"/>
    </source>
</evidence>
<dbReference type="EMBL" id="UYRT01000035">
    <property type="protein sequence ID" value="VDK27214.1"/>
    <property type="molecule type" value="Genomic_DNA"/>
</dbReference>
<dbReference type="WBParaSite" id="GPUH_0000005001-mRNA-1">
    <property type="protein sequence ID" value="GPUH_0000005001-mRNA-1"/>
    <property type="gene ID" value="GPUH_0000005001"/>
</dbReference>
<dbReference type="AlphaFoldDB" id="A0A183CUB0"/>
<protein>
    <submittedName>
        <fullName evidence="10">Tnp_zf-ribbon_2 domain-containing protein</fullName>
    </submittedName>
</protein>
<accession>A0A183CUB0</accession>
<dbReference type="Proteomes" id="UP000271098">
    <property type="component" value="Unassembled WGS sequence"/>
</dbReference>
<reference evidence="8 9" key="2">
    <citation type="submission" date="2018-11" db="EMBL/GenBank/DDBJ databases">
        <authorList>
            <consortium name="Pathogen Informatics"/>
        </authorList>
    </citation>
    <scope>NUCLEOTIDE SEQUENCE [LARGE SCALE GENOMIC DNA]</scope>
</reference>
<dbReference type="PANTHER" id="PTHR13214:SF1">
    <property type="entry name" value="ZINC FINGER PROTEIN 330"/>
    <property type="match status" value="1"/>
</dbReference>
<organism evidence="10">
    <name type="scientific">Gongylonema pulchrum</name>
    <dbReference type="NCBI Taxonomy" id="637853"/>
    <lineage>
        <taxon>Eukaryota</taxon>
        <taxon>Metazoa</taxon>
        <taxon>Ecdysozoa</taxon>
        <taxon>Nematoda</taxon>
        <taxon>Chromadorea</taxon>
        <taxon>Rhabditida</taxon>
        <taxon>Spirurina</taxon>
        <taxon>Spiruromorpha</taxon>
        <taxon>Spiruroidea</taxon>
        <taxon>Gongylonematidae</taxon>
        <taxon>Gongylonema</taxon>
    </lineage>
</organism>
<evidence type="ECO:0000256" key="5">
    <source>
        <dbReference type="ARBA" id="ARBA00022771"/>
    </source>
</evidence>
<evidence type="ECO:0000256" key="1">
    <source>
        <dbReference type="ARBA" id="ARBA00004604"/>
    </source>
</evidence>
<evidence type="ECO:0000313" key="9">
    <source>
        <dbReference type="Proteomes" id="UP000271098"/>
    </source>
</evidence>
<dbReference type="PANTHER" id="PTHR13214">
    <property type="entry name" value="ZINC FINGER PROTEIN 330"/>
    <property type="match status" value="1"/>
</dbReference>
<dbReference type="GO" id="GO:0005730">
    <property type="term" value="C:nucleolus"/>
    <property type="evidence" value="ECO:0007669"/>
    <property type="project" value="UniProtKB-SubCell"/>
</dbReference>
<dbReference type="InterPro" id="IPR010531">
    <property type="entry name" value="NOA36"/>
</dbReference>
<evidence type="ECO:0000313" key="8">
    <source>
        <dbReference type="EMBL" id="VDK27214.1"/>
    </source>
</evidence>
<evidence type="ECO:0000256" key="3">
    <source>
        <dbReference type="ARBA" id="ARBA00022723"/>
    </source>
</evidence>
<keyword evidence="5" id="KW-0863">Zinc-finger</keyword>
<dbReference type="Pfam" id="PF06524">
    <property type="entry name" value="NOA36"/>
    <property type="match status" value="1"/>
</dbReference>
<reference evidence="10" key="1">
    <citation type="submission" date="2016-06" db="UniProtKB">
        <authorList>
            <consortium name="WormBaseParasite"/>
        </authorList>
    </citation>
    <scope>IDENTIFICATION</scope>
</reference>
<evidence type="ECO:0000256" key="6">
    <source>
        <dbReference type="ARBA" id="ARBA00022833"/>
    </source>
</evidence>
<evidence type="ECO:0000256" key="4">
    <source>
        <dbReference type="ARBA" id="ARBA00022737"/>
    </source>
</evidence>
<dbReference type="OrthoDB" id="5849507at2759"/>
<evidence type="ECO:0000256" key="2">
    <source>
        <dbReference type="ARBA" id="ARBA00007212"/>
    </source>
</evidence>
<comment type="subcellular location">
    <subcellularLocation>
        <location evidence="1">Nucleus</location>
        <location evidence="1">Nucleolus</location>
    </subcellularLocation>
</comment>
<sequence>IFDFAEPFRGTCLRRKAVHERKPRDNVKSRSRFGKCGACMRDQKNRAFCYFCNTLNNLPVCAGCGKQKCMMKSGDCVIKHPGRFTTGFFLFLKENS</sequence>
<dbReference type="GO" id="GO:0008270">
    <property type="term" value="F:zinc ion binding"/>
    <property type="evidence" value="ECO:0007669"/>
    <property type="project" value="UniProtKB-KW"/>
</dbReference>
<keyword evidence="3" id="KW-0479">Metal-binding</keyword>
<keyword evidence="4" id="KW-0677">Repeat</keyword>
<comment type="similarity">
    <text evidence="2">Belongs to the NOA36 family.</text>
</comment>
<keyword evidence="7" id="KW-0539">Nucleus</keyword>
<name>A0A183CUB0_9BILA</name>
<evidence type="ECO:0000313" key="10">
    <source>
        <dbReference type="WBParaSite" id="GPUH_0000005001-mRNA-1"/>
    </source>
</evidence>
<keyword evidence="9" id="KW-1185">Reference proteome</keyword>
<proteinExistence type="inferred from homology"/>
<gene>
    <name evidence="8" type="ORF">GPUH_LOCUS51</name>
</gene>